<gene>
    <name evidence="1" type="ORF">ACFOZ9_01445</name>
</gene>
<evidence type="ECO:0000313" key="1">
    <source>
        <dbReference type="EMBL" id="MFC4424857.1"/>
    </source>
</evidence>
<dbReference type="Proteomes" id="UP001595998">
    <property type="component" value="Unassembled WGS sequence"/>
</dbReference>
<accession>A0ABV8XJH8</accession>
<organism evidence="1 2">
    <name type="scientific">Deinococcus navajonensis</name>
    <dbReference type="NCBI Taxonomy" id="309884"/>
    <lineage>
        <taxon>Bacteria</taxon>
        <taxon>Thermotogati</taxon>
        <taxon>Deinococcota</taxon>
        <taxon>Deinococci</taxon>
        <taxon>Deinococcales</taxon>
        <taxon>Deinococcaceae</taxon>
        <taxon>Deinococcus</taxon>
    </lineage>
</organism>
<proteinExistence type="predicted"/>
<dbReference type="Pfam" id="PF13108">
    <property type="entry name" value="DUF3969"/>
    <property type="match status" value="1"/>
</dbReference>
<dbReference type="InterPro" id="IPR025083">
    <property type="entry name" value="DUF3969"/>
</dbReference>
<dbReference type="RefSeq" id="WP_380035487.1">
    <property type="nucleotide sequence ID" value="NZ_JBHSEH010000004.1"/>
</dbReference>
<name>A0ABV8XJH8_9DEIO</name>
<reference evidence="2" key="1">
    <citation type="journal article" date="2019" name="Int. J. Syst. Evol. Microbiol.">
        <title>The Global Catalogue of Microorganisms (GCM) 10K type strain sequencing project: providing services to taxonomists for standard genome sequencing and annotation.</title>
        <authorList>
            <consortium name="The Broad Institute Genomics Platform"/>
            <consortium name="The Broad Institute Genome Sequencing Center for Infectious Disease"/>
            <person name="Wu L."/>
            <person name="Ma J."/>
        </authorList>
    </citation>
    <scope>NUCLEOTIDE SEQUENCE [LARGE SCALE GENOMIC DNA]</scope>
    <source>
        <strain evidence="2">CCUG 56029</strain>
    </source>
</reference>
<protein>
    <submittedName>
        <fullName evidence="1">DUF3969 family protein</fullName>
    </submittedName>
</protein>
<sequence length="118" mass="13137">MLSLTIQLGHQDIDQFEKLLLVHLLGVLDAVEQDLMTTIDAERYLLNSFRNAQLTTLGVRADILDVLEQAGFLDDAKRLGATSFASSCRDLRVAVLQALRIRASNNFAAALTFQLEIY</sequence>
<keyword evidence="2" id="KW-1185">Reference proteome</keyword>
<evidence type="ECO:0000313" key="2">
    <source>
        <dbReference type="Proteomes" id="UP001595998"/>
    </source>
</evidence>
<comment type="caution">
    <text evidence="1">The sequence shown here is derived from an EMBL/GenBank/DDBJ whole genome shotgun (WGS) entry which is preliminary data.</text>
</comment>
<dbReference type="EMBL" id="JBHSEH010000004">
    <property type="protein sequence ID" value="MFC4424857.1"/>
    <property type="molecule type" value="Genomic_DNA"/>
</dbReference>